<name>A0A917D4E8_9BACL</name>
<gene>
    <name evidence="1" type="ORF">GCM10010916_30190</name>
</gene>
<evidence type="ECO:0000313" key="2">
    <source>
        <dbReference type="Proteomes" id="UP000644756"/>
    </source>
</evidence>
<comment type="caution">
    <text evidence="1">The sequence shown here is derived from an EMBL/GenBank/DDBJ whole genome shotgun (WGS) entry which is preliminary data.</text>
</comment>
<organism evidence="1 2">
    <name type="scientific">Paenibacillus abyssi</name>
    <dbReference type="NCBI Taxonomy" id="1340531"/>
    <lineage>
        <taxon>Bacteria</taxon>
        <taxon>Bacillati</taxon>
        <taxon>Bacillota</taxon>
        <taxon>Bacilli</taxon>
        <taxon>Bacillales</taxon>
        <taxon>Paenibacillaceae</taxon>
        <taxon>Paenibacillus</taxon>
    </lineage>
</organism>
<evidence type="ECO:0000313" key="1">
    <source>
        <dbReference type="EMBL" id="GGG11309.1"/>
    </source>
</evidence>
<dbReference type="RefSeq" id="WP_188531889.1">
    <property type="nucleotide sequence ID" value="NZ_BMGR01000009.1"/>
</dbReference>
<dbReference type="Proteomes" id="UP000644756">
    <property type="component" value="Unassembled WGS sequence"/>
</dbReference>
<protein>
    <submittedName>
        <fullName evidence="1">ATPase</fullName>
    </submittedName>
</protein>
<dbReference type="AlphaFoldDB" id="A0A917D4E8"/>
<keyword evidence="2" id="KW-1185">Reference proteome</keyword>
<accession>A0A917D4E8</accession>
<proteinExistence type="predicted"/>
<reference evidence="1" key="2">
    <citation type="submission" date="2020-09" db="EMBL/GenBank/DDBJ databases">
        <authorList>
            <person name="Sun Q."/>
            <person name="Zhou Y."/>
        </authorList>
    </citation>
    <scope>NUCLEOTIDE SEQUENCE</scope>
    <source>
        <strain evidence="1">CGMCC 1.12987</strain>
    </source>
</reference>
<sequence length="272" mass="31775">MQIFGLYGKSGTGKSHKSMEVKTKFQIDAVIDDGILIINKIRVAGRSAKNEQYLHAATKRAIFHSEAHRREVREAIEARSIRRLLIIGTSQKMILRIIERLHLPPQVEWIPVEQFQTDEELNVARERRGKGYHIIPIQPIEVERTYTGWFRKFIVRFGKRKEEITLIKPFYSGKSRIKTMFAVGGRIIIHPQAIKDIIYLTSRNDGKLILHDIKVEDDQITIVLSIYYGETVRVIQDWKGRIEDKLTETLGIRYHVNVEWKRILPVEHPFKS</sequence>
<dbReference type="EMBL" id="BMGR01000009">
    <property type="protein sequence ID" value="GGG11309.1"/>
    <property type="molecule type" value="Genomic_DNA"/>
</dbReference>
<reference evidence="1" key="1">
    <citation type="journal article" date="2014" name="Int. J. Syst. Evol. Microbiol.">
        <title>Complete genome sequence of Corynebacterium casei LMG S-19264T (=DSM 44701T), isolated from a smear-ripened cheese.</title>
        <authorList>
            <consortium name="US DOE Joint Genome Institute (JGI-PGF)"/>
            <person name="Walter F."/>
            <person name="Albersmeier A."/>
            <person name="Kalinowski J."/>
            <person name="Ruckert C."/>
        </authorList>
    </citation>
    <scope>NUCLEOTIDE SEQUENCE</scope>
    <source>
        <strain evidence="1">CGMCC 1.12987</strain>
    </source>
</reference>